<feature type="transmembrane region" description="Helical" evidence="7">
    <location>
        <begin position="147"/>
        <end position="165"/>
    </location>
</feature>
<protein>
    <submittedName>
        <fullName evidence="8">Membrane spanning protein</fullName>
    </submittedName>
</protein>
<comment type="subcellular location">
    <subcellularLocation>
        <location evidence="1">Cell membrane</location>
        <topology evidence="1">Multi-pass membrane protein</topology>
    </subcellularLocation>
</comment>
<reference evidence="8 9" key="1">
    <citation type="journal article" date="2015" name="Genome Biol. Evol.">
        <title>Distinctive Genome Reduction Rates Revealed by Genomic Analyses of Two Coxiella-Like Endosymbionts in Ticks.</title>
        <authorList>
            <person name="Gottlieb Y."/>
            <person name="Lalzar I."/>
            <person name="Klasson L."/>
        </authorList>
    </citation>
    <scope>NUCLEOTIDE SEQUENCE [LARGE SCALE GENOMIC DNA]</scope>
    <source>
        <strain evidence="8 9">CRt</strain>
    </source>
</reference>
<evidence type="ECO:0000256" key="4">
    <source>
        <dbReference type="ARBA" id="ARBA00022692"/>
    </source>
</evidence>
<keyword evidence="2" id="KW-0813">Transport</keyword>
<keyword evidence="9" id="KW-1185">Reference proteome</keyword>
<evidence type="ECO:0000256" key="3">
    <source>
        <dbReference type="ARBA" id="ARBA00022475"/>
    </source>
</evidence>
<feature type="transmembrane region" description="Helical" evidence="7">
    <location>
        <begin position="20"/>
        <end position="40"/>
    </location>
</feature>
<dbReference type="InterPro" id="IPR006726">
    <property type="entry name" value="PHBA_efflux_AaeB/fusaric-R"/>
</dbReference>
<dbReference type="PANTHER" id="PTHR30509">
    <property type="entry name" value="P-HYDROXYBENZOIC ACID EFFLUX PUMP SUBUNIT-RELATED"/>
    <property type="match status" value="1"/>
</dbReference>
<dbReference type="PANTHER" id="PTHR30509:SF9">
    <property type="entry name" value="MULTIDRUG RESISTANCE PROTEIN MDTO"/>
    <property type="match status" value="1"/>
</dbReference>
<feature type="transmembrane region" description="Helical" evidence="7">
    <location>
        <begin position="70"/>
        <end position="90"/>
    </location>
</feature>
<evidence type="ECO:0000313" key="9">
    <source>
        <dbReference type="Proteomes" id="UP000063965"/>
    </source>
</evidence>
<dbReference type="Proteomes" id="UP000063965">
    <property type="component" value="Chromosome"/>
</dbReference>
<sequence length="366" mass="41724">MNAFFNKLTDSVKRLSGERIVGSFKTALACLIGILIGKTFHLAMPQWILITIFVVMATNIRIGGAIRKSYFRLLGTIIGAFLAGVALFFIGDHPNIIHFLLILLIGVFAYLASSSTDIAQFGLLGATTMVMILDARAPTLKTAVDRTLEIFIGILIAIVVSRFVFPRHAKKLLRVSITNTLQQFQELFEFFVTKELTLDSLKEQEKIENNVINEILKQSTLLQETINEDPRVKKKRFIYQAIFLLERKLLRSIYMLVQTILAESAQIRSFSQNKQLFELHRRILDLFDFLSALSSKQTPKITLLPKEEIHAVIDKVIRLLFQSTGGTYRIINVHAFEFCLEHLVGVLYELEKWLSKLDSKEHLSEH</sequence>
<evidence type="ECO:0000256" key="7">
    <source>
        <dbReference type="SAM" id="Phobius"/>
    </source>
</evidence>
<name>A0ABN4HR89_9COXI</name>
<evidence type="ECO:0000256" key="1">
    <source>
        <dbReference type="ARBA" id="ARBA00004651"/>
    </source>
</evidence>
<feature type="transmembrane region" description="Helical" evidence="7">
    <location>
        <begin position="118"/>
        <end position="135"/>
    </location>
</feature>
<keyword evidence="6 7" id="KW-0472">Membrane</keyword>
<dbReference type="Pfam" id="PF04632">
    <property type="entry name" value="FUSC"/>
    <property type="match status" value="1"/>
</dbReference>
<organism evidence="8 9">
    <name type="scientific">Candidatus Coxiella mudrowiae</name>
    <dbReference type="NCBI Taxonomy" id="2054173"/>
    <lineage>
        <taxon>Bacteria</taxon>
        <taxon>Pseudomonadati</taxon>
        <taxon>Pseudomonadota</taxon>
        <taxon>Gammaproteobacteria</taxon>
        <taxon>Legionellales</taxon>
        <taxon>Coxiellaceae</taxon>
        <taxon>Coxiella</taxon>
    </lineage>
</organism>
<feature type="transmembrane region" description="Helical" evidence="7">
    <location>
        <begin position="96"/>
        <end position="113"/>
    </location>
</feature>
<evidence type="ECO:0000256" key="2">
    <source>
        <dbReference type="ARBA" id="ARBA00022448"/>
    </source>
</evidence>
<proteinExistence type="predicted"/>
<keyword evidence="4 7" id="KW-0812">Transmembrane</keyword>
<keyword evidence="5 7" id="KW-1133">Transmembrane helix</keyword>
<accession>A0ABN4HR89</accession>
<evidence type="ECO:0000313" key="8">
    <source>
        <dbReference type="EMBL" id="AKQ33766.1"/>
    </source>
</evidence>
<evidence type="ECO:0000256" key="6">
    <source>
        <dbReference type="ARBA" id="ARBA00023136"/>
    </source>
</evidence>
<gene>
    <name evidence="8" type="ORF">CleRT_11100</name>
</gene>
<evidence type="ECO:0000256" key="5">
    <source>
        <dbReference type="ARBA" id="ARBA00022989"/>
    </source>
</evidence>
<dbReference type="EMBL" id="CP011126">
    <property type="protein sequence ID" value="AKQ33766.1"/>
    <property type="molecule type" value="Genomic_DNA"/>
</dbReference>
<feature type="transmembrane region" description="Helical" evidence="7">
    <location>
        <begin position="46"/>
        <end position="63"/>
    </location>
</feature>
<keyword evidence="3" id="KW-1003">Cell membrane</keyword>